<feature type="compositionally biased region" description="Acidic residues" evidence="1">
    <location>
        <begin position="566"/>
        <end position="601"/>
    </location>
</feature>
<evidence type="ECO:0000256" key="1">
    <source>
        <dbReference type="SAM" id="MobiDB-lite"/>
    </source>
</evidence>
<name>A0AA39MCY4_9BILA</name>
<feature type="region of interest" description="Disordered" evidence="1">
    <location>
        <begin position="200"/>
        <end position="222"/>
    </location>
</feature>
<evidence type="ECO:0000313" key="3">
    <source>
        <dbReference type="Proteomes" id="UP001175271"/>
    </source>
</evidence>
<organism evidence="2 3">
    <name type="scientific">Steinernema hermaphroditum</name>
    <dbReference type="NCBI Taxonomy" id="289476"/>
    <lineage>
        <taxon>Eukaryota</taxon>
        <taxon>Metazoa</taxon>
        <taxon>Ecdysozoa</taxon>
        <taxon>Nematoda</taxon>
        <taxon>Chromadorea</taxon>
        <taxon>Rhabditida</taxon>
        <taxon>Tylenchina</taxon>
        <taxon>Panagrolaimomorpha</taxon>
        <taxon>Strongyloidoidea</taxon>
        <taxon>Steinernematidae</taxon>
        <taxon>Steinernema</taxon>
    </lineage>
</organism>
<accession>A0AA39MCY4</accession>
<dbReference type="EMBL" id="JAUCMV010000001">
    <property type="protein sequence ID" value="KAK0429124.1"/>
    <property type="molecule type" value="Genomic_DNA"/>
</dbReference>
<reference evidence="2" key="1">
    <citation type="submission" date="2023-06" db="EMBL/GenBank/DDBJ databases">
        <title>Genomic analysis of the entomopathogenic nematode Steinernema hermaphroditum.</title>
        <authorList>
            <person name="Schwarz E.M."/>
            <person name="Heppert J.K."/>
            <person name="Baniya A."/>
            <person name="Schwartz H.T."/>
            <person name="Tan C.-H."/>
            <person name="Antoshechkin I."/>
            <person name="Sternberg P.W."/>
            <person name="Goodrich-Blair H."/>
            <person name="Dillman A.R."/>
        </authorList>
    </citation>
    <scope>NUCLEOTIDE SEQUENCE</scope>
    <source>
        <strain evidence="2">PS9179</strain>
        <tissue evidence="2">Whole animal</tissue>
    </source>
</reference>
<feature type="region of interest" description="Disordered" evidence="1">
    <location>
        <begin position="540"/>
        <end position="609"/>
    </location>
</feature>
<keyword evidence="3" id="KW-1185">Reference proteome</keyword>
<feature type="compositionally biased region" description="Basic and acidic residues" evidence="1">
    <location>
        <begin position="556"/>
        <end position="565"/>
    </location>
</feature>
<feature type="compositionally biased region" description="Acidic residues" evidence="1">
    <location>
        <begin position="543"/>
        <end position="555"/>
    </location>
</feature>
<proteinExistence type="predicted"/>
<gene>
    <name evidence="2" type="ORF">QR680_011212</name>
</gene>
<sequence length="696" mass="80518">MTDVDKLLAVIDNLQQCAEEAAPGSKQHHLLKESLSKLHDMELSQSHLASLRDLASGHRSTPDDGKKLVQLIHNIHKRKKHLGADEKKYEERQFLDSSLSTLYGTDIYKEFLGSSYEKSHENLFCDTERVLKLKSDLEALKRLLNRESESWSKCQQIIDDSMATLSSTDVYKSKVESLPGVASSDFKTFCEMIEKLRNRRDEEREKMEKQSEDEGAEREHDESRPFFDDSIAILYDMTACRSYLASLSDNSLAYISSDIIHDLVAPVEDHTLLKNLAETTGNWGSVAQRRDSFLKNHVRELSMQIRCEGEREIMHEQLPKCYGKLALFDLCRWLDDAEAQKMIEESQDAYFSDLCLHWHYHVGESVPVPAEFKNFILKHLKSKYLKRLDIRTFEDLQLDDQLLNFCLSDQFEYLKWHRVLPASFFMDVLNGFKECTIRRPRMIEGYVNKETFRVLVRSLGLKKTSVKGRYSEYKAFWTVEDSSNLTGYSAQLYVLNYGYGRCMVHIILRETNQEEIKQAIKGTFDLSSDLDTVCETGKLSYTEEADDEGSADVDESSTKKRKEEAPSDEEEESAESMEDVQLVDDEDEMNDDADDNEEYSIEEYPRSSDSLSDEFDVKCSGKNFPYWTYEALDEFIRPDDHPNDCKCKYCRCDECGRALDMYQDWGGDGPRCESCEEYEKSPICPSCNCHCNCYDY</sequence>
<comment type="caution">
    <text evidence="2">The sequence shown here is derived from an EMBL/GenBank/DDBJ whole genome shotgun (WGS) entry which is preliminary data.</text>
</comment>
<dbReference type="Proteomes" id="UP001175271">
    <property type="component" value="Unassembled WGS sequence"/>
</dbReference>
<protein>
    <submittedName>
        <fullName evidence="2">Uncharacterized protein</fullName>
    </submittedName>
</protein>
<dbReference type="AlphaFoldDB" id="A0AA39MCY4"/>
<evidence type="ECO:0000313" key="2">
    <source>
        <dbReference type="EMBL" id="KAK0429124.1"/>
    </source>
</evidence>